<dbReference type="GO" id="GO:0003677">
    <property type="term" value="F:DNA binding"/>
    <property type="evidence" value="ECO:0007669"/>
    <property type="project" value="UniProtKB-UniRule"/>
</dbReference>
<evidence type="ECO:0000313" key="8">
    <source>
        <dbReference type="Proteomes" id="UP000196151"/>
    </source>
</evidence>
<feature type="domain" description="OmpR/PhoB-type" evidence="5">
    <location>
        <begin position="123"/>
        <end position="232"/>
    </location>
</feature>
<evidence type="ECO:0000259" key="5">
    <source>
        <dbReference type="PROSITE" id="PS51755"/>
    </source>
</evidence>
<dbReference type="InterPro" id="IPR016032">
    <property type="entry name" value="Sig_transdc_resp-reg_C-effctor"/>
</dbReference>
<dbReference type="Gene3D" id="1.10.10.10">
    <property type="entry name" value="Winged helix-like DNA-binding domain superfamily/Winged helix DNA-binding domain"/>
    <property type="match status" value="1"/>
</dbReference>
<reference evidence="7" key="3">
    <citation type="submission" date="2024-03" db="EMBL/GenBank/DDBJ databases">
        <title>The Genome Sequence of Enterococcus sp. DIV0238c.</title>
        <authorList>
            <consortium name="The Broad Institute Genomics Platform"/>
            <consortium name="The Broad Institute Microbial Omics Core"/>
            <consortium name="The Broad Institute Genomic Center for Infectious Diseases"/>
            <person name="Earl A."/>
            <person name="Manson A."/>
            <person name="Gilmore M."/>
            <person name="Schwartman J."/>
            <person name="Shea T."/>
            <person name="Abouelleil A."/>
            <person name="Cao P."/>
            <person name="Chapman S."/>
            <person name="Cusick C."/>
            <person name="Young S."/>
            <person name="Neafsey D."/>
            <person name="Nusbaum C."/>
            <person name="Birren B."/>
        </authorList>
    </citation>
    <scope>NUCLEOTIDE SEQUENCE</scope>
    <source>
        <strain evidence="7">9D6_DIV0238</strain>
    </source>
</reference>
<accession>A0A200J0I2</accession>
<dbReference type="InterPro" id="IPR036388">
    <property type="entry name" value="WH-like_DNA-bd_sf"/>
</dbReference>
<dbReference type="SMART" id="SM00862">
    <property type="entry name" value="Trans_reg_C"/>
    <property type="match status" value="1"/>
</dbReference>
<keyword evidence="8" id="KW-1185">Reference proteome</keyword>
<dbReference type="RefSeq" id="WP_176372870.1">
    <property type="nucleotide sequence ID" value="NZ_CP147246.1"/>
</dbReference>
<dbReference type="CDD" id="cd00383">
    <property type="entry name" value="trans_reg_C"/>
    <property type="match status" value="1"/>
</dbReference>
<dbReference type="Proteomes" id="UP000196151">
    <property type="component" value="Chromosome"/>
</dbReference>
<organism evidence="6">
    <name type="scientific">Candidatus Enterococcus dunnyi</name>
    <dbReference type="NCBI Taxonomy" id="1834192"/>
    <lineage>
        <taxon>Bacteria</taxon>
        <taxon>Bacillati</taxon>
        <taxon>Bacillota</taxon>
        <taxon>Bacilli</taxon>
        <taxon>Lactobacillales</taxon>
        <taxon>Enterococcaceae</taxon>
        <taxon>Enterococcus</taxon>
    </lineage>
</organism>
<evidence type="ECO:0000256" key="4">
    <source>
        <dbReference type="PROSITE-ProRule" id="PRU01091"/>
    </source>
</evidence>
<dbReference type="PROSITE" id="PS51755">
    <property type="entry name" value="OMPR_PHOB"/>
    <property type="match status" value="1"/>
</dbReference>
<keyword evidence="3" id="KW-0804">Transcription</keyword>
<evidence type="ECO:0000256" key="2">
    <source>
        <dbReference type="ARBA" id="ARBA00023125"/>
    </source>
</evidence>
<proteinExistence type="predicted"/>
<name>A0A200J0I2_9ENTE</name>
<evidence type="ECO:0000313" key="6">
    <source>
        <dbReference type="EMBL" id="OUZ30349.1"/>
    </source>
</evidence>
<dbReference type="GO" id="GO:0006355">
    <property type="term" value="P:regulation of DNA-templated transcription"/>
    <property type="evidence" value="ECO:0007669"/>
    <property type="project" value="InterPro"/>
</dbReference>
<protein>
    <recommendedName>
        <fullName evidence="5">OmpR/PhoB-type domain-containing protein</fullName>
    </recommendedName>
</protein>
<evidence type="ECO:0000256" key="3">
    <source>
        <dbReference type="ARBA" id="ARBA00023163"/>
    </source>
</evidence>
<gene>
    <name evidence="7" type="ORF">A5889_001957</name>
    <name evidence="6" type="ORF">A5889_002637</name>
</gene>
<feature type="DNA-binding region" description="OmpR/PhoB-type" evidence="4">
    <location>
        <begin position="123"/>
        <end position="232"/>
    </location>
</feature>
<keyword evidence="1" id="KW-0805">Transcription regulation</keyword>
<dbReference type="SUPFAM" id="SSF46894">
    <property type="entry name" value="C-terminal effector domain of the bipartite response regulators"/>
    <property type="match status" value="1"/>
</dbReference>
<dbReference type="AlphaFoldDB" id="A0A200J0I2"/>
<dbReference type="EMBL" id="CP147246">
    <property type="protein sequence ID" value="WYJ94444.1"/>
    <property type="molecule type" value="Genomic_DNA"/>
</dbReference>
<evidence type="ECO:0000313" key="7">
    <source>
        <dbReference type="EMBL" id="WYJ94444.1"/>
    </source>
</evidence>
<dbReference type="EMBL" id="NIBQ01000003">
    <property type="protein sequence ID" value="OUZ30349.1"/>
    <property type="molecule type" value="Genomic_DNA"/>
</dbReference>
<sequence>MRIGIISLSENSDFKKIENYTNKEVEFIHVTLKNLEELPIEQTEIIYVYDKDKLDIREYCDCILKIRKKKMIPIIFMINSVSKIDRLILLKMGVTAFVDLDYDVEELVLTAENNLNLKLNFESEEKELGEISFQLDEGNRSVLLNEEVEVGLTKIEYKLLSTIYSDKATVFSYEKLFNEIWNCESKKRNVDLKDMKTKVANVVFHLRTKFKLAGVSHEYIQTVRSRGYRFYMTA</sequence>
<keyword evidence="2 4" id="KW-0238">DNA-binding</keyword>
<reference evidence="7" key="2">
    <citation type="submission" date="2017-05" db="EMBL/GenBank/DDBJ databases">
        <authorList>
            <consortium name="The Broad Institute Genomics Platform"/>
            <consortium name="The Broad Institute Genomic Center for Infectious Diseases"/>
            <person name="Earl A."/>
            <person name="Manson A."/>
            <person name="Schwartman J."/>
            <person name="Gilmore M."/>
            <person name="Abouelleil A."/>
            <person name="Cao P."/>
            <person name="Chapman S."/>
            <person name="Cusick C."/>
            <person name="Shea T."/>
            <person name="Young S."/>
            <person name="Neafsey D."/>
            <person name="Nusbaum C."/>
            <person name="Birren B."/>
        </authorList>
    </citation>
    <scope>NUCLEOTIDE SEQUENCE</scope>
    <source>
        <strain evidence="7">9D6_DIV0238</strain>
    </source>
</reference>
<dbReference type="GO" id="GO:0000160">
    <property type="term" value="P:phosphorelay signal transduction system"/>
    <property type="evidence" value="ECO:0007669"/>
    <property type="project" value="InterPro"/>
</dbReference>
<evidence type="ECO:0000256" key="1">
    <source>
        <dbReference type="ARBA" id="ARBA00023015"/>
    </source>
</evidence>
<dbReference type="InterPro" id="IPR001867">
    <property type="entry name" value="OmpR/PhoB-type_DNA-bd"/>
</dbReference>
<reference evidence="6" key="1">
    <citation type="submission" date="2017-05" db="EMBL/GenBank/DDBJ databases">
        <title>The Genome Sequence of Enterococcus sp. 9D6_DIV0238.</title>
        <authorList>
            <consortium name="The Broad Institute Genomics Platform"/>
            <consortium name="The Broad Institute Genomic Center for Infectious Diseases"/>
            <person name="Earl A."/>
            <person name="Manson A."/>
            <person name="Schwartman J."/>
            <person name="Gilmore M."/>
            <person name="Abouelleil A."/>
            <person name="Cao P."/>
            <person name="Chapman S."/>
            <person name="Cusick C."/>
            <person name="Shea T."/>
            <person name="Young S."/>
            <person name="Neafsey D."/>
            <person name="Nusbaum C."/>
            <person name="Birren B."/>
        </authorList>
    </citation>
    <scope>NUCLEOTIDE SEQUENCE [LARGE SCALE GENOMIC DNA]</scope>
    <source>
        <strain evidence="6">9D6_DIV0238</strain>
    </source>
</reference>
<dbReference type="Pfam" id="PF00486">
    <property type="entry name" value="Trans_reg_C"/>
    <property type="match status" value="1"/>
</dbReference>